<dbReference type="PANTHER" id="PTHR43105:SF4">
    <property type="entry name" value="PROTEIN YDEP"/>
    <property type="match status" value="1"/>
</dbReference>
<proteinExistence type="inferred from homology"/>
<dbReference type="Gene3D" id="2.40.40.20">
    <property type="match status" value="1"/>
</dbReference>
<evidence type="ECO:0000256" key="6">
    <source>
        <dbReference type="ARBA" id="ARBA00022723"/>
    </source>
</evidence>
<feature type="domain" description="Molybdopterin dinucleotide-binding" evidence="11">
    <location>
        <begin position="648"/>
        <end position="756"/>
    </location>
</feature>
<dbReference type="GO" id="GO:0043546">
    <property type="term" value="F:molybdopterin cofactor binding"/>
    <property type="evidence" value="ECO:0007669"/>
    <property type="project" value="InterPro"/>
</dbReference>
<evidence type="ECO:0000256" key="1">
    <source>
        <dbReference type="ARBA" id="ARBA00001942"/>
    </source>
</evidence>
<feature type="domain" description="Molybdopterin oxidoreductase" evidence="10">
    <location>
        <begin position="114"/>
        <end position="493"/>
    </location>
</feature>
<dbReference type="Pfam" id="PF00384">
    <property type="entry name" value="Molybdopterin"/>
    <property type="match status" value="1"/>
</dbReference>
<dbReference type="InterPro" id="IPR037951">
    <property type="entry name" value="MopB_CT_YdeP"/>
</dbReference>
<dbReference type="GO" id="GO:1990204">
    <property type="term" value="C:oxidoreductase complex"/>
    <property type="evidence" value="ECO:0007669"/>
    <property type="project" value="UniProtKB-ARBA"/>
</dbReference>
<dbReference type="CDD" id="cd02787">
    <property type="entry name" value="MopB_CT_ydeP"/>
    <property type="match status" value="1"/>
</dbReference>
<dbReference type="SUPFAM" id="SSF53706">
    <property type="entry name" value="Formate dehydrogenase/DMSO reductase, domains 1-3"/>
    <property type="match status" value="1"/>
</dbReference>
<dbReference type="NCBIfam" id="TIGR01701">
    <property type="entry name" value="Fdhalpha-like"/>
    <property type="match status" value="1"/>
</dbReference>
<keyword evidence="8" id="KW-0408">Iron</keyword>
<accession>A0A3N2RDR5</accession>
<dbReference type="Gene3D" id="3.40.228.10">
    <property type="entry name" value="Dimethylsulfoxide Reductase, domain 2"/>
    <property type="match status" value="1"/>
</dbReference>
<dbReference type="GO" id="GO:0008863">
    <property type="term" value="F:formate dehydrogenase (NAD+) activity"/>
    <property type="evidence" value="ECO:0007669"/>
    <property type="project" value="InterPro"/>
</dbReference>
<protein>
    <submittedName>
        <fullName evidence="12">CbbBc protein</fullName>
    </submittedName>
</protein>
<sequence length="764" mass="82212">MAKHENEVEGVKPYDGSAGGWGALGAVARALKAQMAVAEDVRTLMRVNQPWGFDCPGCAWPDPKHTSSFEFCENGAKAVTWEATGKRATPELFAQHTVAQLWEWTDHALEDAGRLTDPMAYDRASDRFVPIGWDEAFARIGAVLRGYADPDRVEFYTSGRTSNEAAFLYQLFVREYGTNNFPDCSNMCHEATSVGLPQSIGVGKGTVTLEDFDHCDAIFSIGHNPGTNHPRMLSTLREASRRGVPIVVFNPLKERGLERFAAPQDPLEMLSLGSTPIASTYYQVKVGGDVAVLKGMMKALLAADAADLAGGGAGLLDRAFIAAHTTGFDALAADLQRVSWAAIETHSGLSRADIEAAARVYASAQRVIVCYGMGITQHRHGTANVQQLANLLLLRGNIGREGAGICPLRGHSNVQGDRTVGITEVPSPALLEAIERNFGFAPPAHKGHNAVEALQAIVAGRSKAVVCLGGNLAVAMPDPQAVFAGMRGLDLAVHVATKLNRSHLLTARESILLPCLGRTERDLQAGGAQAVTVEDSMSMVHASRGVLKPASERLRSEPAIVAGIAQATLPDTKVDWAGLVADYALIRDKIEAVFPDFYDFNQRVAVPGGFRLDVPASRREWRTASGKANFLLCDGVEEDPRVGGADVLRLATIRSHDQYNTTIYGFDDRYRGIAGRRDVVFVNPLDLQRLGLAHGDRVDVRTVAGADEPERVLRGQTVVAYDIAPGSVAAYYPEANGLLALDQFDERSGTPAYKSIPVRLRAAS</sequence>
<dbReference type="GO" id="GO:0045333">
    <property type="term" value="P:cellular respiration"/>
    <property type="evidence" value="ECO:0007669"/>
    <property type="project" value="UniProtKB-ARBA"/>
</dbReference>
<evidence type="ECO:0000259" key="10">
    <source>
        <dbReference type="Pfam" id="PF00384"/>
    </source>
</evidence>
<comment type="caution">
    <text evidence="12">The sequence shown here is derived from an EMBL/GenBank/DDBJ whole genome shotgun (WGS) entry which is preliminary data.</text>
</comment>
<comment type="similarity">
    <text evidence="3">Belongs to the prokaryotic molybdopterin-containing oxidoreductase family.</text>
</comment>
<dbReference type="GO" id="GO:0016020">
    <property type="term" value="C:membrane"/>
    <property type="evidence" value="ECO:0007669"/>
    <property type="project" value="TreeGrafter"/>
</dbReference>
<keyword evidence="6" id="KW-0479">Metal-binding</keyword>
<keyword evidence="4" id="KW-0004">4Fe-4S</keyword>
<evidence type="ECO:0000256" key="9">
    <source>
        <dbReference type="ARBA" id="ARBA00023014"/>
    </source>
</evidence>
<evidence type="ECO:0000256" key="2">
    <source>
        <dbReference type="ARBA" id="ARBA00001966"/>
    </source>
</evidence>
<dbReference type="PIRSF" id="PIRSF000144">
    <property type="entry name" value="CbbBc"/>
    <property type="match status" value="1"/>
</dbReference>
<evidence type="ECO:0000256" key="5">
    <source>
        <dbReference type="ARBA" id="ARBA00022505"/>
    </source>
</evidence>
<dbReference type="InterPro" id="IPR010046">
    <property type="entry name" value="Mopterin_OxRdtse_a_bac"/>
</dbReference>
<gene>
    <name evidence="12" type="ORF">D9T17_17955</name>
</gene>
<dbReference type="SUPFAM" id="SSF50692">
    <property type="entry name" value="ADC-like"/>
    <property type="match status" value="1"/>
</dbReference>
<dbReference type="InterPro" id="IPR041953">
    <property type="entry name" value="YdeP_MopB"/>
</dbReference>
<dbReference type="RefSeq" id="WP_123648697.1">
    <property type="nucleotide sequence ID" value="NZ_RCTY01000044.1"/>
</dbReference>
<evidence type="ECO:0000313" key="13">
    <source>
        <dbReference type="Proteomes" id="UP000275910"/>
    </source>
</evidence>
<dbReference type="PANTHER" id="PTHR43105">
    <property type="entry name" value="RESPIRATORY NITRATE REDUCTASE"/>
    <property type="match status" value="1"/>
</dbReference>
<evidence type="ECO:0000259" key="11">
    <source>
        <dbReference type="Pfam" id="PF01568"/>
    </source>
</evidence>
<dbReference type="Gene3D" id="3.40.50.740">
    <property type="match status" value="1"/>
</dbReference>
<dbReference type="Proteomes" id="UP000275910">
    <property type="component" value="Unassembled WGS sequence"/>
</dbReference>
<dbReference type="InterPro" id="IPR050123">
    <property type="entry name" value="Prok_molybdopt-oxidoreductase"/>
</dbReference>
<evidence type="ECO:0000313" key="12">
    <source>
        <dbReference type="EMBL" id="ROU05581.1"/>
    </source>
</evidence>
<dbReference type="GO" id="GO:0051539">
    <property type="term" value="F:4 iron, 4 sulfur cluster binding"/>
    <property type="evidence" value="ECO:0007669"/>
    <property type="project" value="UniProtKB-KW"/>
</dbReference>
<dbReference type="AlphaFoldDB" id="A0A3N2RDR5"/>
<comment type="cofactor">
    <cofactor evidence="2">
        <name>[4Fe-4S] cluster</name>
        <dbReference type="ChEBI" id="CHEBI:49883"/>
    </cofactor>
</comment>
<organism evidence="12 13">
    <name type="scientific">Lysobacter enzymogenes</name>
    <dbReference type="NCBI Taxonomy" id="69"/>
    <lineage>
        <taxon>Bacteria</taxon>
        <taxon>Pseudomonadati</taxon>
        <taxon>Pseudomonadota</taxon>
        <taxon>Gammaproteobacteria</taxon>
        <taxon>Lysobacterales</taxon>
        <taxon>Lysobacteraceae</taxon>
        <taxon>Lysobacter</taxon>
    </lineage>
</organism>
<keyword evidence="7" id="KW-0560">Oxidoreductase</keyword>
<dbReference type="EMBL" id="RCTY01000044">
    <property type="protein sequence ID" value="ROU05581.1"/>
    <property type="molecule type" value="Genomic_DNA"/>
</dbReference>
<dbReference type="GO" id="GO:0030151">
    <property type="term" value="F:molybdenum ion binding"/>
    <property type="evidence" value="ECO:0007669"/>
    <property type="project" value="InterPro"/>
</dbReference>
<dbReference type="InterPro" id="IPR009010">
    <property type="entry name" value="Asp_de-COase-like_dom_sf"/>
</dbReference>
<dbReference type="InterPro" id="IPR006656">
    <property type="entry name" value="Mopterin_OxRdtase"/>
</dbReference>
<evidence type="ECO:0000256" key="8">
    <source>
        <dbReference type="ARBA" id="ARBA00023004"/>
    </source>
</evidence>
<evidence type="ECO:0000256" key="7">
    <source>
        <dbReference type="ARBA" id="ARBA00023002"/>
    </source>
</evidence>
<dbReference type="CDD" id="cd02767">
    <property type="entry name" value="MopB_ydeP"/>
    <property type="match status" value="1"/>
</dbReference>
<comment type="cofactor">
    <cofactor evidence="1">
        <name>Mo-bis(molybdopterin guanine dinucleotide)</name>
        <dbReference type="ChEBI" id="CHEBI:60539"/>
    </cofactor>
</comment>
<dbReference type="InterPro" id="IPR006657">
    <property type="entry name" value="MoPterin_dinucl-bd_dom"/>
</dbReference>
<name>A0A3N2RDR5_LYSEN</name>
<evidence type="ECO:0000256" key="3">
    <source>
        <dbReference type="ARBA" id="ARBA00010312"/>
    </source>
</evidence>
<evidence type="ECO:0000256" key="4">
    <source>
        <dbReference type="ARBA" id="ARBA00022485"/>
    </source>
</evidence>
<dbReference type="Pfam" id="PF01568">
    <property type="entry name" value="Molydop_binding"/>
    <property type="match status" value="1"/>
</dbReference>
<keyword evidence="5" id="KW-0500">Molybdenum</keyword>
<keyword evidence="9" id="KW-0411">Iron-sulfur</keyword>
<reference evidence="12 13" key="1">
    <citation type="submission" date="2018-10" db="EMBL/GenBank/DDBJ databases">
        <title>The genome of Lysobacter enzymogenes OH11.</title>
        <authorList>
            <person name="Liu F."/>
            <person name="Zhao Y."/>
            <person name="Qian G."/>
            <person name="Chen Y."/>
            <person name="Xu H."/>
        </authorList>
    </citation>
    <scope>NUCLEOTIDE SEQUENCE [LARGE SCALE GENOMIC DNA]</scope>
    <source>
        <strain evidence="12 13">OH11</strain>
    </source>
</reference>